<feature type="compositionally biased region" description="Basic and acidic residues" evidence="1">
    <location>
        <begin position="79"/>
        <end position="103"/>
    </location>
</feature>
<proteinExistence type="predicted"/>
<evidence type="ECO:0000313" key="4">
    <source>
        <dbReference type="EMBL" id="CAL6056333.1"/>
    </source>
</evidence>
<accession>A0AA86U2B3</accession>
<dbReference type="Proteomes" id="UP001642409">
    <property type="component" value="Unassembled WGS sequence"/>
</dbReference>
<dbReference type="EMBL" id="CATOUU010000802">
    <property type="protein sequence ID" value="CAI9949645.1"/>
    <property type="molecule type" value="Genomic_DNA"/>
</dbReference>
<dbReference type="AlphaFoldDB" id="A0AA86U2B3"/>
<sequence>MYVQYYFPPAQPQEIKCECKQNKCDDTMQTQIFEHYLSQQLTAFKHEYSAESFLFGNMLNQKMVLPSEPSKSNQTPIVVEKKPPQKKAVKEPKEVKPEPKEEVIIQDINDLIKNEPEKEIKSEPVIHIEEQKTENEQKKTEKKPQNKKPEMKLNENSKFEQKIEQNKKKDEYKKAQPKVRAESNSTSNKKDTHISIEVM</sequence>
<evidence type="ECO:0000313" key="2">
    <source>
        <dbReference type="EMBL" id="CAI9935592.1"/>
    </source>
</evidence>
<protein>
    <submittedName>
        <fullName evidence="4">Hypothetical_protein</fullName>
    </submittedName>
</protein>
<gene>
    <name evidence="2" type="ORF">HINF_LOCUS23237</name>
    <name evidence="3" type="ORF">HINF_LOCUS37290</name>
    <name evidence="4" type="ORF">HINF_LOCUS46977</name>
    <name evidence="5" type="ORF">HINF_LOCUS54370</name>
</gene>
<dbReference type="EMBL" id="CAXDID020000209">
    <property type="protein sequence ID" value="CAL6056333.1"/>
    <property type="molecule type" value="Genomic_DNA"/>
</dbReference>
<keyword evidence="6" id="KW-1185">Reference proteome</keyword>
<feature type="compositionally biased region" description="Basic and acidic residues" evidence="1">
    <location>
        <begin position="110"/>
        <end position="174"/>
    </location>
</feature>
<evidence type="ECO:0000313" key="3">
    <source>
        <dbReference type="EMBL" id="CAI9949645.1"/>
    </source>
</evidence>
<reference evidence="4 6" key="2">
    <citation type="submission" date="2024-07" db="EMBL/GenBank/DDBJ databases">
        <authorList>
            <person name="Akdeniz Z."/>
        </authorList>
    </citation>
    <scope>NUCLEOTIDE SEQUENCE [LARGE SCALE GENOMIC DNA]</scope>
</reference>
<feature type="region of interest" description="Disordered" evidence="1">
    <location>
        <begin position="66"/>
        <end position="199"/>
    </location>
</feature>
<evidence type="ECO:0000256" key="1">
    <source>
        <dbReference type="SAM" id="MobiDB-lite"/>
    </source>
</evidence>
<reference evidence="2" key="1">
    <citation type="submission" date="2023-06" db="EMBL/GenBank/DDBJ databases">
        <authorList>
            <person name="Kurt Z."/>
        </authorList>
    </citation>
    <scope>NUCLEOTIDE SEQUENCE</scope>
</reference>
<evidence type="ECO:0000313" key="6">
    <source>
        <dbReference type="Proteomes" id="UP001642409"/>
    </source>
</evidence>
<evidence type="ECO:0000313" key="5">
    <source>
        <dbReference type="EMBL" id="CAL6070257.1"/>
    </source>
</evidence>
<dbReference type="EMBL" id="CAXDID020000282">
    <property type="protein sequence ID" value="CAL6070257.1"/>
    <property type="molecule type" value="Genomic_DNA"/>
</dbReference>
<feature type="compositionally biased region" description="Basic and acidic residues" evidence="1">
    <location>
        <begin position="188"/>
        <end position="199"/>
    </location>
</feature>
<organism evidence="2">
    <name type="scientific">Hexamita inflata</name>
    <dbReference type="NCBI Taxonomy" id="28002"/>
    <lineage>
        <taxon>Eukaryota</taxon>
        <taxon>Metamonada</taxon>
        <taxon>Diplomonadida</taxon>
        <taxon>Hexamitidae</taxon>
        <taxon>Hexamitinae</taxon>
        <taxon>Hexamita</taxon>
    </lineage>
</organism>
<dbReference type="EMBL" id="CATOUU010000616">
    <property type="protein sequence ID" value="CAI9935592.1"/>
    <property type="molecule type" value="Genomic_DNA"/>
</dbReference>
<comment type="caution">
    <text evidence="2">The sequence shown here is derived from an EMBL/GenBank/DDBJ whole genome shotgun (WGS) entry which is preliminary data.</text>
</comment>
<name>A0AA86U2B3_9EUKA</name>